<gene>
    <name evidence="1" type="ORF">METZ01_LOCUS377850</name>
</gene>
<evidence type="ECO:0000313" key="1">
    <source>
        <dbReference type="EMBL" id="SVD24996.1"/>
    </source>
</evidence>
<reference evidence="1" key="1">
    <citation type="submission" date="2018-05" db="EMBL/GenBank/DDBJ databases">
        <authorList>
            <person name="Lanie J.A."/>
            <person name="Ng W.-L."/>
            <person name="Kazmierczak K.M."/>
            <person name="Andrzejewski T.M."/>
            <person name="Davidsen T.M."/>
            <person name="Wayne K.J."/>
            <person name="Tettelin H."/>
            <person name="Glass J.I."/>
            <person name="Rusch D."/>
            <person name="Podicherti R."/>
            <person name="Tsui H.-C.T."/>
            <person name="Winkler M.E."/>
        </authorList>
    </citation>
    <scope>NUCLEOTIDE SEQUENCE</scope>
</reference>
<organism evidence="1">
    <name type="scientific">marine metagenome</name>
    <dbReference type="NCBI Taxonomy" id="408172"/>
    <lineage>
        <taxon>unclassified sequences</taxon>
        <taxon>metagenomes</taxon>
        <taxon>ecological metagenomes</taxon>
    </lineage>
</organism>
<dbReference type="EMBL" id="UINC01138817">
    <property type="protein sequence ID" value="SVD24996.1"/>
    <property type="molecule type" value="Genomic_DNA"/>
</dbReference>
<dbReference type="AlphaFoldDB" id="A0A382TSF0"/>
<proteinExistence type="predicted"/>
<sequence>VQSEYLFELGGENKELARIEAMELLKTEMYKPEKNFEEGRIATITVSRKLTPATIRRLGMTKRVSRIILSSKEKNIEKAIEKLPRID</sequence>
<accession>A0A382TSF0</accession>
<protein>
    <recommendedName>
        <fullName evidence="2">THUMP domain-containing protein</fullName>
    </recommendedName>
</protein>
<name>A0A382TSF0_9ZZZZ</name>
<evidence type="ECO:0008006" key="2">
    <source>
        <dbReference type="Google" id="ProtNLM"/>
    </source>
</evidence>
<feature type="non-terminal residue" evidence="1">
    <location>
        <position position="1"/>
    </location>
</feature>
<feature type="non-terminal residue" evidence="1">
    <location>
        <position position="87"/>
    </location>
</feature>